<dbReference type="InterPro" id="IPR014284">
    <property type="entry name" value="RNA_pol_sigma-70_dom"/>
</dbReference>
<dbReference type="CDD" id="cd06171">
    <property type="entry name" value="Sigma70_r4"/>
    <property type="match status" value="1"/>
</dbReference>
<evidence type="ECO:0000259" key="6">
    <source>
        <dbReference type="Pfam" id="PF08281"/>
    </source>
</evidence>
<feature type="domain" description="RNA polymerase sigma-70 region 2" evidence="5">
    <location>
        <begin position="33"/>
        <end position="99"/>
    </location>
</feature>
<keyword evidence="8" id="KW-1185">Reference proteome</keyword>
<dbReference type="PANTHER" id="PTHR43133:SF25">
    <property type="entry name" value="RNA POLYMERASE SIGMA FACTOR RFAY-RELATED"/>
    <property type="match status" value="1"/>
</dbReference>
<evidence type="ECO:0000256" key="1">
    <source>
        <dbReference type="ARBA" id="ARBA00010641"/>
    </source>
</evidence>
<dbReference type="InterPro" id="IPR013249">
    <property type="entry name" value="RNA_pol_sigma70_r4_t2"/>
</dbReference>
<evidence type="ECO:0000256" key="3">
    <source>
        <dbReference type="ARBA" id="ARBA00023082"/>
    </source>
</evidence>
<evidence type="ECO:0000256" key="2">
    <source>
        <dbReference type="ARBA" id="ARBA00023015"/>
    </source>
</evidence>
<dbReference type="Gene3D" id="1.10.1740.10">
    <property type="match status" value="1"/>
</dbReference>
<accession>A0A918TKU3</accession>
<dbReference type="Proteomes" id="UP000644507">
    <property type="component" value="Unassembled WGS sequence"/>
</dbReference>
<keyword evidence="3" id="KW-0731">Sigma factor</keyword>
<dbReference type="EMBL" id="BMXI01000007">
    <property type="protein sequence ID" value="GHC52273.1"/>
    <property type="molecule type" value="Genomic_DNA"/>
</dbReference>
<protein>
    <submittedName>
        <fullName evidence="7">ECF RNA polymerase sigma factor SigR</fullName>
    </submittedName>
</protein>
<dbReference type="PANTHER" id="PTHR43133">
    <property type="entry name" value="RNA POLYMERASE ECF-TYPE SIGMA FACTO"/>
    <property type="match status" value="1"/>
</dbReference>
<evidence type="ECO:0000256" key="4">
    <source>
        <dbReference type="ARBA" id="ARBA00023163"/>
    </source>
</evidence>
<comment type="caution">
    <text evidence="7">The sequence shown here is derived from an EMBL/GenBank/DDBJ whole genome shotgun (WGS) entry which is preliminary data.</text>
</comment>
<keyword evidence="4" id="KW-0804">Transcription</keyword>
<dbReference type="GO" id="GO:0016987">
    <property type="term" value="F:sigma factor activity"/>
    <property type="evidence" value="ECO:0007669"/>
    <property type="project" value="UniProtKB-KW"/>
</dbReference>
<dbReference type="Pfam" id="PF04542">
    <property type="entry name" value="Sigma70_r2"/>
    <property type="match status" value="1"/>
</dbReference>
<keyword evidence="2" id="KW-0805">Transcription regulation</keyword>
<gene>
    <name evidence="7" type="primary">sigR</name>
    <name evidence="7" type="ORF">GCM10007100_18210</name>
</gene>
<dbReference type="InterPro" id="IPR013324">
    <property type="entry name" value="RNA_pol_sigma_r3/r4-like"/>
</dbReference>
<dbReference type="InterPro" id="IPR039425">
    <property type="entry name" value="RNA_pol_sigma-70-like"/>
</dbReference>
<name>A0A918TKU3_9BACT</name>
<evidence type="ECO:0000313" key="8">
    <source>
        <dbReference type="Proteomes" id="UP000644507"/>
    </source>
</evidence>
<dbReference type="InterPro" id="IPR007627">
    <property type="entry name" value="RNA_pol_sigma70_r2"/>
</dbReference>
<dbReference type="SUPFAM" id="SSF88946">
    <property type="entry name" value="Sigma2 domain of RNA polymerase sigma factors"/>
    <property type="match status" value="1"/>
</dbReference>
<reference evidence="7" key="2">
    <citation type="submission" date="2020-09" db="EMBL/GenBank/DDBJ databases">
        <authorList>
            <person name="Sun Q."/>
            <person name="Kim S."/>
        </authorList>
    </citation>
    <scope>NUCLEOTIDE SEQUENCE</scope>
    <source>
        <strain evidence="7">KCTC 12988</strain>
    </source>
</reference>
<organism evidence="7 8">
    <name type="scientific">Roseibacillus persicicus</name>
    <dbReference type="NCBI Taxonomy" id="454148"/>
    <lineage>
        <taxon>Bacteria</taxon>
        <taxon>Pseudomonadati</taxon>
        <taxon>Verrucomicrobiota</taxon>
        <taxon>Verrucomicrobiia</taxon>
        <taxon>Verrucomicrobiales</taxon>
        <taxon>Verrucomicrobiaceae</taxon>
        <taxon>Roseibacillus</taxon>
    </lineage>
</organism>
<dbReference type="Pfam" id="PF08281">
    <property type="entry name" value="Sigma70_r4_2"/>
    <property type="match status" value="1"/>
</dbReference>
<dbReference type="GO" id="GO:0003677">
    <property type="term" value="F:DNA binding"/>
    <property type="evidence" value="ECO:0007669"/>
    <property type="project" value="InterPro"/>
</dbReference>
<dbReference type="GO" id="GO:0006352">
    <property type="term" value="P:DNA-templated transcription initiation"/>
    <property type="evidence" value="ECO:0007669"/>
    <property type="project" value="InterPro"/>
</dbReference>
<dbReference type="AlphaFoldDB" id="A0A918TKU3"/>
<comment type="similarity">
    <text evidence="1">Belongs to the sigma-70 factor family. ECF subfamily.</text>
</comment>
<proteinExistence type="inferred from homology"/>
<feature type="domain" description="RNA polymerase sigma factor 70 region 4 type 2" evidence="6">
    <location>
        <begin position="123"/>
        <end position="175"/>
    </location>
</feature>
<dbReference type="Gene3D" id="1.10.10.10">
    <property type="entry name" value="Winged helix-like DNA-binding domain superfamily/Winged helix DNA-binding domain"/>
    <property type="match status" value="1"/>
</dbReference>
<dbReference type="InterPro" id="IPR036388">
    <property type="entry name" value="WH-like_DNA-bd_sf"/>
</dbReference>
<dbReference type="NCBIfam" id="TIGR02937">
    <property type="entry name" value="sigma70-ECF"/>
    <property type="match status" value="1"/>
</dbReference>
<sequence length="187" mass="20927">MSLTDFQRGIKPALTPLTSNVLSKKHPTFEEVVSDCYDDVYRFALSLTGKECDAVDLTQSAFLKFAKKGSALRDVKKAKHWLFSVLRNEFIDICRKNTRFPSEELDPGMQSEGQTAAAQSDGQAVLSCLAKLPLPFREALALYYLQGYTYQEISSLLKIPIGTVMSRLSRGKSQLRQQLKPSPYSHG</sequence>
<reference evidence="7" key="1">
    <citation type="journal article" date="2014" name="Int. J. Syst. Evol. Microbiol.">
        <title>Complete genome sequence of Corynebacterium casei LMG S-19264T (=DSM 44701T), isolated from a smear-ripened cheese.</title>
        <authorList>
            <consortium name="US DOE Joint Genome Institute (JGI-PGF)"/>
            <person name="Walter F."/>
            <person name="Albersmeier A."/>
            <person name="Kalinowski J."/>
            <person name="Ruckert C."/>
        </authorList>
    </citation>
    <scope>NUCLEOTIDE SEQUENCE</scope>
    <source>
        <strain evidence="7">KCTC 12988</strain>
    </source>
</reference>
<dbReference type="SUPFAM" id="SSF88659">
    <property type="entry name" value="Sigma3 and sigma4 domains of RNA polymerase sigma factors"/>
    <property type="match status" value="1"/>
</dbReference>
<evidence type="ECO:0000259" key="5">
    <source>
        <dbReference type="Pfam" id="PF04542"/>
    </source>
</evidence>
<dbReference type="InterPro" id="IPR013325">
    <property type="entry name" value="RNA_pol_sigma_r2"/>
</dbReference>
<evidence type="ECO:0000313" key="7">
    <source>
        <dbReference type="EMBL" id="GHC52273.1"/>
    </source>
</evidence>